<protein>
    <submittedName>
        <fullName evidence="2">Uncharacterized protein</fullName>
    </submittedName>
</protein>
<reference evidence="2" key="1">
    <citation type="submission" date="2020-02" db="EMBL/GenBank/DDBJ databases">
        <authorList>
            <person name="Meier V. D."/>
        </authorList>
    </citation>
    <scope>NUCLEOTIDE SEQUENCE</scope>
    <source>
        <strain evidence="2">AVDCRST_MAG88</strain>
    </source>
</reference>
<accession>A0A6J4V5M4</accession>
<dbReference type="EMBL" id="CADCWM010000520">
    <property type="protein sequence ID" value="CAA9566045.1"/>
    <property type="molecule type" value="Genomic_DNA"/>
</dbReference>
<feature type="region of interest" description="Disordered" evidence="1">
    <location>
        <begin position="1"/>
        <end position="21"/>
    </location>
</feature>
<evidence type="ECO:0000256" key="1">
    <source>
        <dbReference type="SAM" id="MobiDB-lite"/>
    </source>
</evidence>
<evidence type="ECO:0000313" key="2">
    <source>
        <dbReference type="EMBL" id="CAA9566045.1"/>
    </source>
</evidence>
<organism evidence="2">
    <name type="scientific">uncultured Thermomicrobiales bacterium</name>
    <dbReference type="NCBI Taxonomy" id="1645740"/>
    <lineage>
        <taxon>Bacteria</taxon>
        <taxon>Pseudomonadati</taxon>
        <taxon>Thermomicrobiota</taxon>
        <taxon>Thermomicrobia</taxon>
        <taxon>Thermomicrobiales</taxon>
        <taxon>environmental samples</taxon>
    </lineage>
</organism>
<dbReference type="AlphaFoldDB" id="A0A6J4V5M4"/>
<feature type="compositionally biased region" description="Acidic residues" evidence="1">
    <location>
        <begin position="12"/>
        <end position="21"/>
    </location>
</feature>
<proteinExistence type="predicted"/>
<feature type="compositionally biased region" description="Low complexity" evidence="1">
    <location>
        <begin position="1"/>
        <end position="11"/>
    </location>
</feature>
<name>A0A6J4V5M4_9BACT</name>
<gene>
    <name evidence="2" type="ORF">AVDCRST_MAG88-1901</name>
</gene>
<sequence length="56" mass="5797">MQYGGAAASGDDSGDAGAGDEVDGGAAQCVFAALPRTAYAWNNFPRNMARWRFPSA</sequence>